<dbReference type="AlphaFoldDB" id="A0A1H6KMM1"/>
<dbReference type="STRING" id="1679444.PYTT_0575"/>
<name>A0A1H6KMM1_9BACT</name>
<sequence length="168" mass="19218">MGNYNRKFVVKNLICLMFILMLIIGCFCGCSSPSVPPIRDIVQLKVQFVGFQKSNNLFLVEYVLHFINHTTQNVQLQSSGKTLRLVIPIQVDLNGQSFFEWENVHLQHIKNGIIIPPQSEVTVKMSVSLPMIITEEMANMIIVSYPVVYYRVGKWEIESQIPQMLLSS</sequence>
<evidence type="ECO:0000313" key="1">
    <source>
        <dbReference type="EMBL" id="SEH76649.1"/>
    </source>
</evidence>
<proteinExistence type="predicted"/>
<accession>A0A1H6KMM1</accession>
<dbReference type="PROSITE" id="PS51257">
    <property type="entry name" value="PROKAR_LIPOPROTEIN"/>
    <property type="match status" value="1"/>
</dbReference>
<dbReference type="Proteomes" id="UP000176204">
    <property type="component" value="Chromosome I"/>
</dbReference>
<gene>
    <name evidence="1" type="ORF">PYTT_0575</name>
</gene>
<dbReference type="EMBL" id="LT629973">
    <property type="protein sequence ID" value="SEH76649.1"/>
    <property type="molecule type" value="Genomic_DNA"/>
</dbReference>
<keyword evidence="2" id="KW-1185">Reference proteome</keyword>
<reference evidence="2" key="1">
    <citation type="submission" date="2016-09" db="EMBL/GenBank/DDBJ databases">
        <authorList>
            <person name="Koehorst J."/>
        </authorList>
    </citation>
    <scope>NUCLEOTIDE SEQUENCE [LARGE SCALE GENOMIC DNA]</scope>
</reference>
<dbReference type="KEGG" id="agl:PYTT_0575"/>
<protein>
    <recommendedName>
        <fullName evidence="3">Intracellular proteinase inhibitor BsuPI domain-containing protein</fullName>
    </recommendedName>
</protein>
<evidence type="ECO:0008006" key="3">
    <source>
        <dbReference type="Google" id="ProtNLM"/>
    </source>
</evidence>
<evidence type="ECO:0000313" key="2">
    <source>
        <dbReference type="Proteomes" id="UP000176204"/>
    </source>
</evidence>
<organism evidence="1 2">
    <name type="scientific">Akkermansia glycaniphila</name>
    <dbReference type="NCBI Taxonomy" id="1679444"/>
    <lineage>
        <taxon>Bacteria</taxon>
        <taxon>Pseudomonadati</taxon>
        <taxon>Verrucomicrobiota</taxon>
        <taxon>Verrucomicrobiia</taxon>
        <taxon>Verrucomicrobiales</taxon>
        <taxon>Akkermansiaceae</taxon>
        <taxon>Akkermansia</taxon>
    </lineage>
</organism>